<accession>A0A6I4UJ88</accession>
<evidence type="ECO:0000313" key="4">
    <source>
        <dbReference type="Proteomes" id="UP000430021"/>
    </source>
</evidence>
<evidence type="ECO:0000256" key="1">
    <source>
        <dbReference type="SAM" id="Phobius"/>
    </source>
</evidence>
<organism evidence="3 4">
    <name type="scientific">Erythrobacter ramosus</name>
    <dbReference type="NCBI Taxonomy" id="35811"/>
    <lineage>
        <taxon>Bacteria</taxon>
        <taxon>Pseudomonadati</taxon>
        <taxon>Pseudomonadota</taxon>
        <taxon>Alphaproteobacteria</taxon>
        <taxon>Sphingomonadales</taxon>
        <taxon>Erythrobacteraceae</taxon>
        <taxon>Erythrobacter/Porphyrobacter group</taxon>
        <taxon>Erythrobacter</taxon>
    </lineage>
</organism>
<feature type="transmembrane region" description="Helical" evidence="1">
    <location>
        <begin position="7"/>
        <end position="28"/>
    </location>
</feature>
<protein>
    <submittedName>
        <fullName evidence="2">Membrane protein</fullName>
    </submittedName>
</protein>
<keyword evidence="1" id="KW-0812">Transmembrane</keyword>
<keyword evidence="1" id="KW-1133">Transmembrane helix</keyword>
<dbReference type="EMBL" id="WTYB01000002">
    <property type="protein sequence ID" value="MXP38942.1"/>
    <property type="molecule type" value="Genomic_DNA"/>
</dbReference>
<dbReference type="Proteomes" id="UP000548685">
    <property type="component" value="Unassembled WGS sequence"/>
</dbReference>
<evidence type="ECO:0000313" key="5">
    <source>
        <dbReference type="Proteomes" id="UP000548685"/>
    </source>
</evidence>
<comment type="caution">
    <text evidence="3">The sequence shown here is derived from an EMBL/GenBank/DDBJ whole genome shotgun (WGS) entry which is preliminary data.</text>
</comment>
<dbReference type="Proteomes" id="UP000430021">
    <property type="component" value="Unassembled WGS sequence"/>
</dbReference>
<dbReference type="EMBL" id="JACICE010000002">
    <property type="protein sequence ID" value="MBB3775970.1"/>
    <property type="molecule type" value="Genomic_DNA"/>
</dbReference>
<dbReference type="RefSeq" id="WP_160761032.1">
    <property type="nucleotide sequence ID" value="NZ_BAAADZ010000010.1"/>
</dbReference>
<keyword evidence="5" id="KW-1185">Reference proteome</keyword>
<proteinExistence type="predicted"/>
<name>A0A6I4UJ88_9SPHN</name>
<evidence type="ECO:0000313" key="2">
    <source>
        <dbReference type="EMBL" id="MBB3775970.1"/>
    </source>
</evidence>
<keyword evidence="1" id="KW-0472">Membrane</keyword>
<evidence type="ECO:0000313" key="3">
    <source>
        <dbReference type="EMBL" id="MXP38942.1"/>
    </source>
</evidence>
<gene>
    <name evidence="2" type="ORF">FHS52_001939</name>
    <name evidence="3" type="ORF">GRI59_10025</name>
</gene>
<dbReference type="AlphaFoldDB" id="A0A6I4UJ88"/>
<dbReference type="OrthoDB" id="8374816at2"/>
<reference evidence="3 4" key="1">
    <citation type="submission" date="2019-12" db="EMBL/GenBank/DDBJ databases">
        <title>Genomic-based taxomic classification of the family Erythrobacteraceae.</title>
        <authorList>
            <person name="Xu L."/>
        </authorList>
    </citation>
    <scope>NUCLEOTIDE SEQUENCE [LARGE SCALE GENOMIC DNA]</scope>
    <source>
        <strain evidence="3 4">JCM 10282</strain>
    </source>
</reference>
<feature type="transmembrane region" description="Helical" evidence="1">
    <location>
        <begin position="40"/>
        <end position="60"/>
    </location>
</feature>
<reference evidence="2 5" key="2">
    <citation type="submission" date="2020-08" db="EMBL/GenBank/DDBJ databases">
        <title>Genomic Encyclopedia of Type Strains, Phase IV (KMG-IV): sequencing the most valuable type-strain genomes for metagenomic binning, comparative biology and taxonomic classification.</title>
        <authorList>
            <person name="Goeker M."/>
        </authorList>
    </citation>
    <scope>NUCLEOTIDE SEQUENCE [LARGE SCALE GENOMIC DNA]</scope>
    <source>
        <strain evidence="2 5">DSM 8510</strain>
    </source>
</reference>
<sequence>MMMLRAAGIFLFAMGIIWALQGAGLLAWPADSFMLGQDNWVLRGLATAAIGGALLGLVHYRQRR</sequence>